<dbReference type="GO" id="GO:0004725">
    <property type="term" value="F:protein tyrosine phosphatase activity"/>
    <property type="evidence" value="ECO:0007669"/>
    <property type="project" value="UniProtKB-EC"/>
</dbReference>
<evidence type="ECO:0000256" key="5">
    <source>
        <dbReference type="PIRSR" id="PIRSR617867-1"/>
    </source>
</evidence>
<dbReference type="InterPro" id="IPR023485">
    <property type="entry name" value="Ptyr_pPase"/>
</dbReference>
<keyword evidence="8" id="KW-1185">Reference proteome</keyword>
<keyword evidence="3" id="KW-0378">Hydrolase</keyword>
<evidence type="ECO:0000313" key="7">
    <source>
        <dbReference type="EMBL" id="KYJ87691.1"/>
    </source>
</evidence>
<feature type="active site" description="Proton donor" evidence="5">
    <location>
        <position position="118"/>
    </location>
</feature>
<proteinExistence type="inferred from homology"/>
<dbReference type="Gene3D" id="3.40.50.2300">
    <property type="match status" value="1"/>
</dbReference>
<sequence>MKKILFVCLGNICRSPLAEGVARKYIEENGLDLYIDSAGTSNWHEGETPCDDSVRVAGNYGVDISAQRSRPITKEDIEKFDCVVAMDEENRKNLENFGFTKIYKLGDFGGYDGENVPDPYFFKGFEGFEKVFKMVERCVEDLLERKCS</sequence>
<evidence type="ECO:0000256" key="1">
    <source>
        <dbReference type="ARBA" id="ARBA00011063"/>
    </source>
</evidence>
<dbReference type="Proteomes" id="UP000075359">
    <property type="component" value="Unassembled WGS sequence"/>
</dbReference>
<dbReference type="SMART" id="SM00226">
    <property type="entry name" value="LMWPc"/>
    <property type="match status" value="1"/>
</dbReference>
<gene>
    <name evidence="7" type="ORF">AS592_11400</name>
</gene>
<dbReference type="CDD" id="cd16343">
    <property type="entry name" value="LMWPTP"/>
    <property type="match status" value="1"/>
</dbReference>
<dbReference type="InterPro" id="IPR050438">
    <property type="entry name" value="LMW_PTPase"/>
</dbReference>
<organism evidence="7 8">
    <name type="scientific">Sulfurovum riftiae</name>
    <dbReference type="NCBI Taxonomy" id="1630136"/>
    <lineage>
        <taxon>Bacteria</taxon>
        <taxon>Pseudomonadati</taxon>
        <taxon>Campylobacterota</taxon>
        <taxon>Epsilonproteobacteria</taxon>
        <taxon>Campylobacterales</taxon>
        <taxon>Sulfurovaceae</taxon>
        <taxon>Sulfurovum</taxon>
    </lineage>
</organism>
<dbReference type="InterPro" id="IPR036196">
    <property type="entry name" value="Ptyr_pPase_sf"/>
</dbReference>
<evidence type="ECO:0000256" key="3">
    <source>
        <dbReference type="ARBA" id="ARBA00022801"/>
    </source>
</evidence>
<dbReference type="AlphaFoldDB" id="A0A151CJK0"/>
<comment type="similarity">
    <text evidence="1">Belongs to the low molecular weight phosphotyrosine protein phosphatase family.</text>
</comment>
<evidence type="ECO:0000256" key="2">
    <source>
        <dbReference type="ARBA" id="ARBA00013064"/>
    </source>
</evidence>
<dbReference type="Pfam" id="PF01451">
    <property type="entry name" value="LMWPc"/>
    <property type="match status" value="1"/>
</dbReference>
<dbReference type="PRINTS" id="PR00719">
    <property type="entry name" value="LMWPTPASE"/>
</dbReference>
<comment type="caution">
    <text evidence="7">The sequence shown here is derived from an EMBL/GenBank/DDBJ whole genome shotgun (WGS) entry which is preliminary data.</text>
</comment>
<dbReference type="PANTHER" id="PTHR11717:SF7">
    <property type="entry name" value="LOW MOLECULAR WEIGHT PHOSPHOTYROSINE PROTEIN PHOSPHATASE"/>
    <property type="match status" value="1"/>
</dbReference>
<dbReference type="OrthoDB" id="9784339at2"/>
<evidence type="ECO:0000313" key="8">
    <source>
        <dbReference type="Proteomes" id="UP000075359"/>
    </source>
</evidence>
<dbReference type="InterPro" id="IPR017867">
    <property type="entry name" value="Tyr_phospatase_low_mol_wt"/>
</dbReference>
<dbReference type="PANTHER" id="PTHR11717">
    <property type="entry name" value="LOW MOLECULAR WEIGHT PROTEIN TYROSINE PHOSPHATASE"/>
    <property type="match status" value="1"/>
</dbReference>
<dbReference type="STRING" id="1630136.AS592_11400"/>
<feature type="active site" description="Nucleophile" evidence="5">
    <location>
        <position position="8"/>
    </location>
</feature>
<feature type="active site" evidence="5">
    <location>
        <position position="14"/>
    </location>
</feature>
<evidence type="ECO:0000256" key="4">
    <source>
        <dbReference type="ARBA" id="ARBA00022912"/>
    </source>
</evidence>
<protein>
    <recommendedName>
        <fullName evidence="2">protein-tyrosine-phosphatase</fullName>
        <ecNumber evidence="2">3.1.3.48</ecNumber>
    </recommendedName>
</protein>
<feature type="domain" description="Phosphotyrosine protein phosphatase I" evidence="6">
    <location>
        <begin position="2"/>
        <end position="145"/>
    </location>
</feature>
<dbReference type="RefSeq" id="WP_067328737.1">
    <property type="nucleotide sequence ID" value="NZ_LNKT01000001.1"/>
</dbReference>
<keyword evidence="4" id="KW-0904">Protein phosphatase</keyword>
<dbReference type="SUPFAM" id="SSF52788">
    <property type="entry name" value="Phosphotyrosine protein phosphatases I"/>
    <property type="match status" value="1"/>
</dbReference>
<dbReference type="EMBL" id="LNKT01000001">
    <property type="protein sequence ID" value="KYJ87691.1"/>
    <property type="molecule type" value="Genomic_DNA"/>
</dbReference>
<name>A0A151CJK0_9BACT</name>
<dbReference type="EC" id="3.1.3.48" evidence="2"/>
<reference evidence="7 8" key="1">
    <citation type="submission" date="2015-11" db="EMBL/GenBank/DDBJ databases">
        <title>Draft genome of Sulfurovum riftiae 1812E, a member of the Epsilonproteobacteria isolated from the tube of the deep-sea hydrothermal vent tubewom Riftia pachyptila.</title>
        <authorList>
            <person name="Vetriani C."/>
            <person name="Giovannelli D."/>
        </authorList>
    </citation>
    <scope>NUCLEOTIDE SEQUENCE [LARGE SCALE GENOMIC DNA]</scope>
    <source>
        <strain evidence="7 8">1812E</strain>
    </source>
</reference>
<accession>A0A151CJK0</accession>
<evidence type="ECO:0000259" key="6">
    <source>
        <dbReference type="SMART" id="SM00226"/>
    </source>
</evidence>